<evidence type="ECO:0000256" key="1">
    <source>
        <dbReference type="SAM" id="MobiDB-lite"/>
    </source>
</evidence>
<dbReference type="OMA" id="GQYKMIN"/>
<dbReference type="AlphaFoldDB" id="A0A1Y1HQC2"/>
<dbReference type="GO" id="GO:0003712">
    <property type="term" value="F:transcription coregulator activity"/>
    <property type="evidence" value="ECO:0007669"/>
    <property type="project" value="InterPro"/>
</dbReference>
<reference evidence="2 3" key="1">
    <citation type="journal article" date="2014" name="Nat. Commun.">
        <title>Klebsormidium flaccidum genome reveals primary factors for plant terrestrial adaptation.</title>
        <authorList>
            <person name="Hori K."/>
            <person name="Maruyama F."/>
            <person name="Fujisawa T."/>
            <person name="Togashi T."/>
            <person name="Yamamoto N."/>
            <person name="Seo M."/>
            <person name="Sato S."/>
            <person name="Yamada T."/>
            <person name="Mori H."/>
            <person name="Tajima N."/>
            <person name="Moriyama T."/>
            <person name="Ikeuchi M."/>
            <person name="Watanabe M."/>
            <person name="Wada H."/>
            <person name="Kobayashi K."/>
            <person name="Saito M."/>
            <person name="Masuda T."/>
            <person name="Sasaki-Sekimoto Y."/>
            <person name="Mashiguchi K."/>
            <person name="Awai K."/>
            <person name="Shimojima M."/>
            <person name="Masuda S."/>
            <person name="Iwai M."/>
            <person name="Nobusawa T."/>
            <person name="Narise T."/>
            <person name="Kondo S."/>
            <person name="Saito H."/>
            <person name="Sato R."/>
            <person name="Murakawa M."/>
            <person name="Ihara Y."/>
            <person name="Oshima-Yamada Y."/>
            <person name="Ohtaka K."/>
            <person name="Satoh M."/>
            <person name="Sonobe K."/>
            <person name="Ishii M."/>
            <person name="Ohtani R."/>
            <person name="Kanamori-Sato M."/>
            <person name="Honoki R."/>
            <person name="Miyazaki D."/>
            <person name="Mochizuki H."/>
            <person name="Umetsu J."/>
            <person name="Higashi K."/>
            <person name="Shibata D."/>
            <person name="Kamiya Y."/>
            <person name="Sato N."/>
            <person name="Nakamura Y."/>
            <person name="Tabata S."/>
            <person name="Ida S."/>
            <person name="Kurokawa K."/>
            <person name="Ohta H."/>
        </authorList>
    </citation>
    <scope>NUCLEOTIDE SEQUENCE [LARGE SCALE GENOMIC DNA]</scope>
    <source>
        <strain evidence="2 3">NIES-2285</strain>
    </source>
</reference>
<feature type="region of interest" description="Disordered" evidence="1">
    <location>
        <begin position="227"/>
        <end position="310"/>
    </location>
</feature>
<dbReference type="InterPro" id="IPR019364">
    <property type="entry name" value="Mediatior_Med8_fun/met"/>
</dbReference>
<dbReference type="PANTHER" id="PTHR35552">
    <property type="entry name" value="MEDIATOR OF RNA POLYMERASE II TRANSCRIPTION SUBUNIT 8"/>
    <property type="match status" value="1"/>
</dbReference>
<name>A0A1Y1HQC2_KLENI</name>
<feature type="compositionally biased region" description="Low complexity" evidence="1">
    <location>
        <begin position="227"/>
        <end position="254"/>
    </location>
</feature>
<accession>A0A1Y1HQC2</accession>
<keyword evidence="3" id="KW-1185">Reference proteome</keyword>
<dbReference type="STRING" id="105231.A0A1Y1HQC2"/>
<proteinExistence type="predicted"/>
<dbReference type="OrthoDB" id="542418at2759"/>
<evidence type="ECO:0000313" key="3">
    <source>
        <dbReference type="Proteomes" id="UP000054558"/>
    </source>
</evidence>
<dbReference type="Pfam" id="PF10232">
    <property type="entry name" value="Med8"/>
    <property type="match status" value="1"/>
</dbReference>
<dbReference type="GO" id="GO:0006357">
    <property type="term" value="P:regulation of transcription by RNA polymerase II"/>
    <property type="evidence" value="ECO:0007669"/>
    <property type="project" value="InterPro"/>
</dbReference>
<dbReference type="Gene3D" id="1.20.58.1710">
    <property type="match status" value="1"/>
</dbReference>
<dbReference type="InterPro" id="IPR038795">
    <property type="entry name" value="MED8_plant"/>
</dbReference>
<sequence length="310" mass="32620">MAAPSQGTPQAQVQPPGLPVPDSDLAPVLAQLNLTAVKNRAMELYASIGRLRDVFQPQYAGALRWPDILNQFAVLNTQLLNLVADMKPILRMFVVYPKAGGVGPETAPILPLMLSTKLLPEMEAERASLQEQLETKMGLTTPQRGGQPAQIPPPVQAQISRLQQQIETIRSACDAANRTIQAGRRTLSQHAASAYQPPAKPDPALVEKERLLRNAVLSGEGLKVANNAHPPKALPPHLAKVLAPSGGGPSSPRGGRPPLPSLRPGGSGFAVPMSPPGGSGGKAQGFKLPSPRVPSPYAAGSPRSAAQKPF</sequence>
<organism evidence="2 3">
    <name type="scientific">Klebsormidium nitens</name>
    <name type="common">Green alga</name>
    <name type="synonym">Ulothrix nitens</name>
    <dbReference type="NCBI Taxonomy" id="105231"/>
    <lineage>
        <taxon>Eukaryota</taxon>
        <taxon>Viridiplantae</taxon>
        <taxon>Streptophyta</taxon>
        <taxon>Klebsormidiophyceae</taxon>
        <taxon>Klebsormidiales</taxon>
        <taxon>Klebsormidiaceae</taxon>
        <taxon>Klebsormidium</taxon>
    </lineage>
</organism>
<protein>
    <submittedName>
        <fullName evidence="2">Mediator subunit 8</fullName>
    </submittedName>
</protein>
<dbReference type="GO" id="GO:0016592">
    <property type="term" value="C:mediator complex"/>
    <property type="evidence" value="ECO:0007669"/>
    <property type="project" value="InterPro"/>
</dbReference>
<dbReference type="Proteomes" id="UP000054558">
    <property type="component" value="Unassembled WGS sequence"/>
</dbReference>
<dbReference type="PANTHER" id="PTHR35552:SF1">
    <property type="entry name" value="MEDIATOR OF RNA POLYMERASE II TRANSCRIPTION SUBUNIT 8"/>
    <property type="match status" value="1"/>
</dbReference>
<dbReference type="EMBL" id="DF236968">
    <property type="protein sequence ID" value="GAQ78786.1"/>
    <property type="molecule type" value="Genomic_DNA"/>
</dbReference>
<gene>
    <name evidence="2" type="ORF">KFL_000190050</name>
</gene>
<evidence type="ECO:0000313" key="2">
    <source>
        <dbReference type="EMBL" id="GAQ78786.1"/>
    </source>
</evidence>